<evidence type="ECO:0000256" key="1">
    <source>
        <dbReference type="SAM" id="MobiDB-lite"/>
    </source>
</evidence>
<name>A0A2J6RWE2_HYAVF</name>
<feature type="domain" description="DUF7371" evidence="2">
    <location>
        <begin position="2"/>
        <end position="199"/>
    </location>
</feature>
<evidence type="ECO:0000313" key="3">
    <source>
        <dbReference type="EMBL" id="PMD42827.1"/>
    </source>
</evidence>
<gene>
    <name evidence="3" type="ORF">L207DRAFT_457357</name>
</gene>
<dbReference type="Pfam" id="PF24086">
    <property type="entry name" value="DUF7371"/>
    <property type="match status" value="1"/>
</dbReference>
<dbReference type="Proteomes" id="UP000235786">
    <property type="component" value="Unassembled WGS sequence"/>
</dbReference>
<dbReference type="AlphaFoldDB" id="A0A2J6RWE2"/>
<sequence length="205" mass="22480">MLTFDDIPPLSVSDPNPNDVTPEPVFNPYHQFDFSDGFVVVPPPTAKYLPTSKPLFIEFIPNFNINGTDPMAGPNTLEYGYSGDIGNGDHGVTGCFGFNMYGATFGCDSNGPPCEFSFTGFRYNNTTGNTTAVTSQRVNIKACPTLSNCTLIPISLDNTFRDLDSVRINVTVASAPKIWWMDNLRLGWFDNSCKNGLCRISTPIH</sequence>
<accession>A0A2J6RWE2</accession>
<keyword evidence="4" id="KW-1185">Reference proteome</keyword>
<protein>
    <recommendedName>
        <fullName evidence="2">DUF7371 domain-containing protein</fullName>
    </recommendedName>
</protein>
<evidence type="ECO:0000313" key="4">
    <source>
        <dbReference type="Proteomes" id="UP000235786"/>
    </source>
</evidence>
<dbReference type="InterPro" id="IPR055795">
    <property type="entry name" value="DUF7371"/>
</dbReference>
<proteinExistence type="predicted"/>
<reference evidence="3 4" key="1">
    <citation type="submission" date="2016-04" db="EMBL/GenBank/DDBJ databases">
        <title>A degradative enzymes factory behind the ericoid mycorrhizal symbiosis.</title>
        <authorList>
            <consortium name="DOE Joint Genome Institute"/>
            <person name="Martino E."/>
            <person name="Morin E."/>
            <person name="Grelet G."/>
            <person name="Kuo A."/>
            <person name="Kohler A."/>
            <person name="Daghino S."/>
            <person name="Barry K."/>
            <person name="Choi C."/>
            <person name="Cichocki N."/>
            <person name="Clum A."/>
            <person name="Copeland A."/>
            <person name="Hainaut M."/>
            <person name="Haridas S."/>
            <person name="Labutti K."/>
            <person name="Lindquist E."/>
            <person name="Lipzen A."/>
            <person name="Khouja H.-R."/>
            <person name="Murat C."/>
            <person name="Ohm R."/>
            <person name="Olson A."/>
            <person name="Spatafora J."/>
            <person name="Veneault-Fourrey C."/>
            <person name="Henrissat B."/>
            <person name="Grigoriev I."/>
            <person name="Martin F."/>
            <person name="Perotto S."/>
        </authorList>
    </citation>
    <scope>NUCLEOTIDE SEQUENCE [LARGE SCALE GENOMIC DNA]</scope>
    <source>
        <strain evidence="3 4">F</strain>
    </source>
</reference>
<evidence type="ECO:0000259" key="2">
    <source>
        <dbReference type="Pfam" id="PF24086"/>
    </source>
</evidence>
<dbReference type="OrthoDB" id="5385013at2759"/>
<dbReference type="EMBL" id="KZ613943">
    <property type="protein sequence ID" value="PMD42827.1"/>
    <property type="molecule type" value="Genomic_DNA"/>
</dbReference>
<feature type="region of interest" description="Disordered" evidence="1">
    <location>
        <begin position="1"/>
        <end position="24"/>
    </location>
</feature>
<organism evidence="3 4">
    <name type="scientific">Hyaloscypha variabilis (strain UAMH 11265 / GT02V1 / F)</name>
    <name type="common">Meliniomyces variabilis</name>
    <dbReference type="NCBI Taxonomy" id="1149755"/>
    <lineage>
        <taxon>Eukaryota</taxon>
        <taxon>Fungi</taxon>
        <taxon>Dikarya</taxon>
        <taxon>Ascomycota</taxon>
        <taxon>Pezizomycotina</taxon>
        <taxon>Leotiomycetes</taxon>
        <taxon>Helotiales</taxon>
        <taxon>Hyaloscyphaceae</taxon>
        <taxon>Hyaloscypha</taxon>
        <taxon>Hyaloscypha variabilis</taxon>
    </lineage>
</organism>
<dbReference type="STRING" id="1149755.A0A2J6RWE2"/>